<dbReference type="Proteomes" id="UP000092445">
    <property type="component" value="Unassembled WGS sequence"/>
</dbReference>
<organism evidence="1 2">
    <name type="scientific">Glossina pallidipes</name>
    <name type="common">Tsetse fly</name>
    <dbReference type="NCBI Taxonomy" id="7398"/>
    <lineage>
        <taxon>Eukaryota</taxon>
        <taxon>Metazoa</taxon>
        <taxon>Ecdysozoa</taxon>
        <taxon>Arthropoda</taxon>
        <taxon>Hexapoda</taxon>
        <taxon>Insecta</taxon>
        <taxon>Pterygota</taxon>
        <taxon>Neoptera</taxon>
        <taxon>Endopterygota</taxon>
        <taxon>Diptera</taxon>
        <taxon>Brachycera</taxon>
        <taxon>Muscomorpha</taxon>
        <taxon>Hippoboscoidea</taxon>
        <taxon>Glossinidae</taxon>
        <taxon>Glossina</taxon>
    </lineage>
</organism>
<name>A0A1B0A9S5_GLOPL</name>
<sequence>MANIAPLCNTYANAVIPLTETYDPTLMTTGIFASSAFLVFVPSPDHDASSLDDNYLRQRLHLHCNHRHLHHRFDRFGRELCTHLLSYCSSSFFEFDILNILHADVTGEIYYMI</sequence>
<evidence type="ECO:0000313" key="2">
    <source>
        <dbReference type="Proteomes" id="UP000092445"/>
    </source>
</evidence>
<proteinExistence type="predicted"/>
<dbReference type="AlphaFoldDB" id="A0A1B0A9S5"/>
<accession>A0A1B0A9S5</accession>
<reference evidence="2" key="1">
    <citation type="submission" date="2014-03" db="EMBL/GenBank/DDBJ databases">
        <authorList>
            <person name="Aksoy S."/>
            <person name="Warren W."/>
            <person name="Wilson R.K."/>
        </authorList>
    </citation>
    <scope>NUCLEOTIDE SEQUENCE [LARGE SCALE GENOMIC DNA]</scope>
    <source>
        <strain evidence="2">IAEA</strain>
    </source>
</reference>
<protein>
    <submittedName>
        <fullName evidence="1">Uncharacterized protein</fullName>
    </submittedName>
</protein>
<reference evidence="1" key="2">
    <citation type="submission" date="2020-05" db="UniProtKB">
        <authorList>
            <consortium name="EnsemblMetazoa"/>
        </authorList>
    </citation>
    <scope>IDENTIFICATION</scope>
    <source>
        <strain evidence="1">IAEA</strain>
    </source>
</reference>
<evidence type="ECO:0000313" key="1">
    <source>
        <dbReference type="EnsemblMetazoa" id="GPAI038767-PA"/>
    </source>
</evidence>
<dbReference type="EnsemblMetazoa" id="GPAI038767-RA">
    <property type="protein sequence ID" value="GPAI038767-PA"/>
    <property type="gene ID" value="GPAI038767"/>
</dbReference>
<keyword evidence="2" id="KW-1185">Reference proteome</keyword>
<dbReference type="VEuPathDB" id="VectorBase:GPAI038767"/>